<name>A0A9D4ED60_DREPO</name>
<sequence length="81" mass="9276">MVEHCSSIAIYNRKPKAYLKRYPVRFQGLEPVLGVNGEDLENAPTVGIKPVTSRSLSGHHIHYVIANFKVDFYKYYYLSNA</sequence>
<protein>
    <submittedName>
        <fullName evidence="1">Uncharacterized protein</fullName>
    </submittedName>
</protein>
<gene>
    <name evidence="1" type="ORF">DPMN_179877</name>
</gene>
<evidence type="ECO:0000313" key="1">
    <source>
        <dbReference type="EMBL" id="KAH3778419.1"/>
    </source>
</evidence>
<reference evidence="1" key="2">
    <citation type="submission" date="2020-11" db="EMBL/GenBank/DDBJ databases">
        <authorList>
            <person name="McCartney M.A."/>
            <person name="Auch B."/>
            <person name="Kono T."/>
            <person name="Mallez S."/>
            <person name="Becker A."/>
            <person name="Gohl D.M."/>
            <person name="Silverstein K.A.T."/>
            <person name="Koren S."/>
            <person name="Bechman K.B."/>
            <person name="Herman A."/>
            <person name="Abrahante J.E."/>
            <person name="Garbe J."/>
        </authorList>
    </citation>
    <scope>NUCLEOTIDE SEQUENCE</scope>
    <source>
        <strain evidence="1">Duluth1</strain>
        <tissue evidence="1">Whole animal</tissue>
    </source>
</reference>
<keyword evidence="2" id="KW-1185">Reference proteome</keyword>
<dbReference type="EMBL" id="JAIWYP010000009">
    <property type="protein sequence ID" value="KAH3778419.1"/>
    <property type="molecule type" value="Genomic_DNA"/>
</dbReference>
<dbReference type="AlphaFoldDB" id="A0A9D4ED60"/>
<comment type="caution">
    <text evidence="1">The sequence shown here is derived from an EMBL/GenBank/DDBJ whole genome shotgun (WGS) entry which is preliminary data.</text>
</comment>
<accession>A0A9D4ED60</accession>
<dbReference type="Proteomes" id="UP000828390">
    <property type="component" value="Unassembled WGS sequence"/>
</dbReference>
<organism evidence="1 2">
    <name type="scientific">Dreissena polymorpha</name>
    <name type="common">Zebra mussel</name>
    <name type="synonym">Mytilus polymorpha</name>
    <dbReference type="NCBI Taxonomy" id="45954"/>
    <lineage>
        <taxon>Eukaryota</taxon>
        <taxon>Metazoa</taxon>
        <taxon>Spiralia</taxon>
        <taxon>Lophotrochozoa</taxon>
        <taxon>Mollusca</taxon>
        <taxon>Bivalvia</taxon>
        <taxon>Autobranchia</taxon>
        <taxon>Heteroconchia</taxon>
        <taxon>Euheterodonta</taxon>
        <taxon>Imparidentia</taxon>
        <taxon>Neoheterodontei</taxon>
        <taxon>Myida</taxon>
        <taxon>Dreissenoidea</taxon>
        <taxon>Dreissenidae</taxon>
        <taxon>Dreissena</taxon>
    </lineage>
</organism>
<evidence type="ECO:0000313" key="2">
    <source>
        <dbReference type="Proteomes" id="UP000828390"/>
    </source>
</evidence>
<reference evidence="1" key="1">
    <citation type="journal article" date="2019" name="bioRxiv">
        <title>The Genome of the Zebra Mussel, Dreissena polymorpha: A Resource for Invasive Species Research.</title>
        <authorList>
            <person name="McCartney M.A."/>
            <person name="Auch B."/>
            <person name="Kono T."/>
            <person name="Mallez S."/>
            <person name="Zhang Y."/>
            <person name="Obille A."/>
            <person name="Becker A."/>
            <person name="Abrahante J.E."/>
            <person name="Garbe J."/>
            <person name="Badalamenti J.P."/>
            <person name="Herman A."/>
            <person name="Mangelson H."/>
            <person name="Liachko I."/>
            <person name="Sullivan S."/>
            <person name="Sone E.D."/>
            <person name="Koren S."/>
            <person name="Silverstein K.A.T."/>
            <person name="Beckman K.B."/>
            <person name="Gohl D.M."/>
        </authorList>
    </citation>
    <scope>NUCLEOTIDE SEQUENCE</scope>
    <source>
        <strain evidence="1">Duluth1</strain>
        <tissue evidence="1">Whole animal</tissue>
    </source>
</reference>
<proteinExistence type="predicted"/>